<organism evidence="4 5">
    <name type="scientific">Bythopirellula polymerisocia</name>
    <dbReference type="NCBI Taxonomy" id="2528003"/>
    <lineage>
        <taxon>Bacteria</taxon>
        <taxon>Pseudomonadati</taxon>
        <taxon>Planctomycetota</taxon>
        <taxon>Planctomycetia</taxon>
        <taxon>Pirellulales</taxon>
        <taxon>Lacipirellulaceae</taxon>
        <taxon>Bythopirellula</taxon>
    </lineage>
</organism>
<dbReference type="InterPro" id="IPR057326">
    <property type="entry name" value="KR_dom"/>
</dbReference>
<dbReference type="Proteomes" id="UP000318437">
    <property type="component" value="Unassembled WGS sequence"/>
</dbReference>
<evidence type="ECO:0000259" key="3">
    <source>
        <dbReference type="SMART" id="SM00822"/>
    </source>
</evidence>
<dbReference type="PROSITE" id="PS00061">
    <property type="entry name" value="ADH_SHORT"/>
    <property type="match status" value="1"/>
</dbReference>
<comment type="similarity">
    <text evidence="1">Belongs to the short-chain dehydrogenases/reductases (SDR) family.</text>
</comment>
<dbReference type="OrthoDB" id="9803333at2"/>
<dbReference type="Pfam" id="PF13561">
    <property type="entry name" value="adh_short_C2"/>
    <property type="match status" value="1"/>
</dbReference>
<dbReference type="PRINTS" id="PR00081">
    <property type="entry name" value="GDHRDH"/>
</dbReference>
<dbReference type="Gene3D" id="3.40.50.720">
    <property type="entry name" value="NAD(P)-binding Rossmann-like Domain"/>
    <property type="match status" value="1"/>
</dbReference>
<comment type="caution">
    <text evidence="4">The sequence shown here is derived from an EMBL/GenBank/DDBJ whole genome shotgun (WGS) entry which is preliminary data.</text>
</comment>
<dbReference type="SUPFAM" id="SSF51735">
    <property type="entry name" value="NAD(P)-binding Rossmann-fold domains"/>
    <property type="match status" value="1"/>
</dbReference>
<dbReference type="GO" id="GO:0016616">
    <property type="term" value="F:oxidoreductase activity, acting on the CH-OH group of donors, NAD or NADP as acceptor"/>
    <property type="evidence" value="ECO:0007669"/>
    <property type="project" value="TreeGrafter"/>
</dbReference>
<protein>
    <submittedName>
        <fullName evidence="4">Putative oxidoreductase UxuB</fullName>
        <ecNumber evidence="4">1.-.-.-</ecNumber>
    </submittedName>
</protein>
<dbReference type="InterPro" id="IPR020904">
    <property type="entry name" value="Sc_DH/Rdtase_CS"/>
</dbReference>
<dbReference type="PANTHER" id="PTHR42760:SF115">
    <property type="entry name" value="3-OXOACYL-[ACYL-CARRIER-PROTEIN] REDUCTASE FABG"/>
    <property type="match status" value="1"/>
</dbReference>
<dbReference type="EMBL" id="SJPS01000006">
    <property type="protein sequence ID" value="TWU23536.1"/>
    <property type="molecule type" value="Genomic_DNA"/>
</dbReference>
<name>A0A5C6CKA4_9BACT</name>
<dbReference type="EC" id="1.-.-.-" evidence="4"/>
<dbReference type="AlphaFoldDB" id="A0A5C6CKA4"/>
<evidence type="ECO:0000313" key="4">
    <source>
        <dbReference type="EMBL" id="TWU23536.1"/>
    </source>
</evidence>
<evidence type="ECO:0000256" key="2">
    <source>
        <dbReference type="ARBA" id="ARBA00023002"/>
    </source>
</evidence>
<keyword evidence="2 4" id="KW-0560">Oxidoreductase</keyword>
<dbReference type="FunFam" id="3.40.50.720:FF:000084">
    <property type="entry name" value="Short-chain dehydrogenase reductase"/>
    <property type="match status" value="1"/>
</dbReference>
<feature type="domain" description="Ketoreductase" evidence="3">
    <location>
        <begin position="15"/>
        <end position="153"/>
    </location>
</feature>
<dbReference type="RefSeq" id="WP_146452043.1">
    <property type="nucleotide sequence ID" value="NZ_SJPS01000006.1"/>
</dbReference>
<gene>
    <name evidence="4" type="primary">uxuB</name>
    <name evidence="4" type="ORF">Pla144_37110</name>
</gene>
<sequence length="260" mass="27606">MNAEFLQKQFGFDGQVCVVIGGTGVLGGALCEGIAQAGAHVVVAGRSTERGEERVKAIEKLGGQASFTAVDATSRESLQQLLDTVVTEHGGVDSLINGTGVNSATPYLEITDEELQGIFDANFMGTHLACQTFIPHMVEKGGGSILNIGSVTCFLPLSRVYMYAATKAAILNLTQNMAREFAPQNVRINCLCPGFFPAEQNRKILSPDRTESIMRHTPMNRFGLPEELVGAALLLLSPTAGSFITGTAIYVDGGFTAMTI</sequence>
<accession>A0A5C6CKA4</accession>
<dbReference type="PRINTS" id="PR00080">
    <property type="entry name" value="SDRFAMILY"/>
</dbReference>
<evidence type="ECO:0000256" key="1">
    <source>
        <dbReference type="ARBA" id="ARBA00006484"/>
    </source>
</evidence>
<dbReference type="InterPro" id="IPR036291">
    <property type="entry name" value="NAD(P)-bd_dom_sf"/>
</dbReference>
<dbReference type="InterPro" id="IPR002347">
    <property type="entry name" value="SDR_fam"/>
</dbReference>
<keyword evidence="5" id="KW-1185">Reference proteome</keyword>
<reference evidence="4 5" key="1">
    <citation type="submission" date="2019-02" db="EMBL/GenBank/DDBJ databases">
        <title>Deep-cultivation of Planctomycetes and their phenomic and genomic characterization uncovers novel biology.</title>
        <authorList>
            <person name="Wiegand S."/>
            <person name="Jogler M."/>
            <person name="Boedeker C."/>
            <person name="Pinto D."/>
            <person name="Vollmers J."/>
            <person name="Rivas-Marin E."/>
            <person name="Kohn T."/>
            <person name="Peeters S.H."/>
            <person name="Heuer A."/>
            <person name="Rast P."/>
            <person name="Oberbeckmann S."/>
            <person name="Bunk B."/>
            <person name="Jeske O."/>
            <person name="Meyerdierks A."/>
            <person name="Storesund J.E."/>
            <person name="Kallscheuer N."/>
            <person name="Luecker S."/>
            <person name="Lage O.M."/>
            <person name="Pohl T."/>
            <person name="Merkel B.J."/>
            <person name="Hornburger P."/>
            <person name="Mueller R.-W."/>
            <person name="Bruemmer F."/>
            <person name="Labrenz M."/>
            <person name="Spormann A.M."/>
            <person name="Op Den Camp H."/>
            <person name="Overmann J."/>
            <person name="Amann R."/>
            <person name="Jetten M.S.M."/>
            <person name="Mascher T."/>
            <person name="Medema M.H."/>
            <person name="Devos D.P."/>
            <person name="Kaster A.-K."/>
            <person name="Ovreas L."/>
            <person name="Rohde M."/>
            <person name="Galperin M.Y."/>
            <person name="Jogler C."/>
        </authorList>
    </citation>
    <scope>NUCLEOTIDE SEQUENCE [LARGE SCALE GENOMIC DNA]</scope>
    <source>
        <strain evidence="4 5">Pla144</strain>
    </source>
</reference>
<dbReference type="SMART" id="SM00822">
    <property type="entry name" value="PKS_KR"/>
    <property type="match status" value="1"/>
</dbReference>
<evidence type="ECO:0000313" key="5">
    <source>
        <dbReference type="Proteomes" id="UP000318437"/>
    </source>
</evidence>
<dbReference type="PANTHER" id="PTHR42760">
    <property type="entry name" value="SHORT-CHAIN DEHYDROGENASES/REDUCTASES FAMILY MEMBER"/>
    <property type="match status" value="1"/>
</dbReference>
<proteinExistence type="inferred from homology"/>